<evidence type="ECO:0000313" key="1">
    <source>
        <dbReference type="EMBL" id="GAA4982191.1"/>
    </source>
</evidence>
<protein>
    <recommendedName>
        <fullName evidence="3">TIGR04255 family protein</fullName>
    </recommendedName>
</protein>
<organism evidence="1 2">
    <name type="scientific">Yinghuangia aomiensis</name>
    <dbReference type="NCBI Taxonomy" id="676205"/>
    <lineage>
        <taxon>Bacteria</taxon>
        <taxon>Bacillati</taxon>
        <taxon>Actinomycetota</taxon>
        <taxon>Actinomycetes</taxon>
        <taxon>Kitasatosporales</taxon>
        <taxon>Streptomycetaceae</taxon>
        <taxon>Yinghuangia</taxon>
    </lineage>
</organism>
<dbReference type="RefSeq" id="WP_345678820.1">
    <property type="nucleotide sequence ID" value="NZ_BAABHS010000024.1"/>
</dbReference>
<accession>A0ABP9HZD2</accession>
<sequence>MNAELEIWNPALHIDAATPSLRFDVTSTGVAQLADGDPRLMRDFCTALKIRCGDDPSWRITRFVSPFFAADPAGDTWQQRYIPAWSLEVTDPSIGEFTDVFTPYPMGVATHDSTWKPLDPERGDDRPVIVIAARVATGPDDVPPESPAEAFPEMDVELRETPMRDGMIQQFRVNLGALDPQRDAAEIDAAAAACQELGFRTFWLDLFTDSLGSGGEA</sequence>
<dbReference type="Proteomes" id="UP001500466">
    <property type="component" value="Unassembled WGS sequence"/>
</dbReference>
<evidence type="ECO:0008006" key="3">
    <source>
        <dbReference type="Google" id="ProtNLM"/>
    </source>
</evidence>
<gene>
    <name evidence="1" type="ORF">GCM10023205_59520</name>
</gene>
<evidence type="ECO:0000313" key="2">
    <source>
        <dbReference type="Proteomes" id="UP001500466"/>
    </source>
</evidence>
<comment type="caution">
    <text evidence="1">The sequence shown here is derived from an EMBL/GenBank/DDBJ whole genome shotgun (WGS) entry which is preliminary data.</text>
</comment>
<proteinExistence type="predicted"/>
<dbReference type="EMBL" id="BAABHS010000024">
    <property type="protein sequence ID" value="GAA4982191.1"/>
    <property type="molecule type" value="Genomic_DNA"/>
</dbReference>
<reference evidence="2" key="1">
    <citation type="journal article" date="2019" name="Int. J. Syst. Evol. Microbiol.">
        <title>The Global Catalogue of Microorganisms (GCM) 10K type strain sequencing project: providing services to taxonomists for standard genome sequencing and annotation.</title>
        <authorList>
            <consortium name="The Broad Institute Genomics Platform"/>
            <consortium name="The Broad Institute Genome Sequencing Center for Infectious Disease"/>
            <person name="Wu L."/>
            <person name="Ma J."/>
        </authorList>
    </citation>
    <scope>NUCLEOTIDE SEQUENCE [LARGE SCALE GENOMIC DNA]</scope>
    <source>
        <strain evidence="2">JCM 17986</strain>
    </source>
</reference>
<keyword evidence="2" id="KW-1185">Reference proteome</keyword>
<name>A0ABP9HZD2_9ACTN</name>